<dbReference type="KEGG" id="hfv:R50_1699"/>
<dbReference type="PRINTS" id="PR00095">
    <property type="entry name" value="ANTSNTHASEI"/>
</dbReference>
<feature type="domain" description="Chorismate-utilising enzyme C-terminal" evidence="1">
    <location>
        <begin position="155"/>
        <end position="408"/>
    </location>
</feature>
<dbReference type="Pfam" id="PF00425">
    <property type="entry name" value="Chorismate_bind"/>
    <property type="match status" value="1"/>
</dbReference>
<dbReference type="InterPro" id="IPR005801">
    <property type="entry name" value="ADC_synthase"/>
</dbReference>
<dbReference type="GO" id="GO:0000162">
    <property type="term" value="P:L-tryptophan biosynthetic process"/>
    <property type="evidence" value="ECO:0007669"/>
    <property type="project" value="TreeGrafter"/>
</dbReference>
<evidence type="ECO:0000313" key="2">
    <source>
        <dbReference type="EMBL" id="CAB1129200.1"/>
    </source>
</evidence>
<dbReference type="SUPFAM" id="SSF56322">
    <property type="entry name" value="ADC synthase"/>
    <property type="match status" value="1"/>
</dbReference>
<dbReference type="EC" id="2.6.1.85" evidence="2"/>
<gene>
    <name evidence="2" type="ORF">R50_1699</name>
</gene>
<dbReference type="InterPro" id="IPR019999">
    <property type="entry name" value="Anth_synth_I-like"/>
</dbReference>
<sequence>MAVLEVVPPLDPAAVLGRLEAAAEGFWVDLPGGGFVAGCCPERTLTAVPGQQPLAGWEPPAPGPEPAPAWAGVLTYELGSLLDPRPSRPCRRQPFPLWHLGYYPAVLYADTDGRQFLADARGVAAARAGLEAWRREARVPDPAPPLVVTAASWDRRGFLEGVRTVQAAIRRGDVYLVNLARILHLAGPPADATRFLALRSRLHPARGAFYRTRTWAVLSASPELFLERTPAGVVRTAPIKGTRPRGRNPEADRALAGELLASEKDRAELIMVVDLERNDLNRVAAAGSVRMSRGPHLESLPYVHHLVAEVEGRYPWPDPVPLFRSLFPGGSVTGAPKLAAMDCIARLEPEARGPYTGSIGFAGGNGYWHWNIAIRTLTRFGDDYRLGAGAGITVDSDPEAEWRETLEKADGLLRALGVPAP</sequence>
<dbReference type="AlphaFoldDB" id="A0A6F8ZGY0"/>
<organism evidence="2 3">
    <name type="scientific">Candidatus Hydrogenisulfobacillus filiaventi</name>
    <dbReference type="NCBI Taxonomy" id="2707344"/>
    <lineage>
        <taxon>Bacteria</taxon>
        <taxon>Bacillati</taxon>
        <taxon>Bacillota</taxon>
        <taxon>Clostridia</taxon>
        <taxon>Eubacteriales</taxon>
        <taxon>Clostridiales Family XVII. Incertae Sedis</taxon>
        <taxon>Candidatus Hydrogenisulfobacillus</taxon>
    </lineage>
</organism>
<dbReference type="InterPro" id="IPR015890">
    <property type="entry name" value="Chorismate_C"/>
</dbReference>
<evidence type="ECO:0000259" key="1">
    <source>
        <dbReference type="Pfam" id="PF00425"/>
    </source>
</evidence>
<dbReference type="Proteomes" id="UP000503399">
    <property type="component" value="Chromosome"/>
</dbReference>
<evidence type="ECO:0000313" key="3">
    <source>
        <dbReference type="Proteomes" id="UP000503399"/>
    </source>
</evidence>
<keyword evidence="3" id="KW-1185">Reference proteome</keyword>
<dbReference type="Gene3D" id="3.60.120.10">
    <property type="entry name" value="Anthranilate synthase"/>
    <property type="match status" value="1"/>
</dbReference>
<keyword evidence="2" id="KW-0808">Transferase</keyword>
<dbReference type="PANTHER" id="PTHR11236:SF50">
    <property type="entry name" value="AMINODEOXYCHORISMATE SYNTHASE COMPONENT 1"/>
    <property type="match status" value="1"/>
</dbReference>
<reference evidence="2 3" key="1">
    <citation type="submission" date="2020-02" db="EMBL/GenBank/DDBJ databases">
        <authorList>
            <person name="Hogendoorn C."/>
        </authorList>
    </citation>
    <scope>NUCLEOTIDE SEQUENCE [LARGE SCALE GENOMIC DNA]</scope>
    <source>
        <strain evidence="2">R501</strain>
    </source>
</reference>
<name>A0A6F8ZGY0_9FIRM</name>
<dbReference type="GO" id="GO:0046820">
    <property type="term" value="F:4-amino-4-deoxychorismate synthase activity"/>
    <property type="evidence" value="ECO:0007669"/>
    <property type="project" value="UniProtKB-EC"/>
</dbReference>
<dbReference type="PANTHER" id="PTHR11236">
    <property type="entry name" value="AMINOBENZOATE/ANTHRANILATE SYNTHASE"/>
    <property type="match status" value="1"/>
</dbReference>
<proteinExistence type="predicted"/>
<accession>A0A6F8ZGY0</accession>
<dbReference type="EMBL" id="LR778114">
    <property type="protein sequence ID" value="CAB1129200.1"/>
    <property type="molecule type" value="Genomic_DNA"/>
</dbReference>
<protein>
    <submittedName>
        <fullName evidence="2">Para-aminobenzoate synthase, aminase component</fullName>
        <ecNumber evidence="2">2.6.1.85</ecNumber>
    </submittedName>
</protein>
<keyword evidence="2" id="KW-0032">Aminotransferase</keyword>